<dbReference type="AlphaFoldDB" id="A0AA39FWI4"/>
<reference evidence="1" key="2">
    <citation type="submission" date="2023-03" db="EMBL/GenBank/DDBJ databases">
        <authorList>
            <person name="Inwood S.N."/>
            <person name="Skelly J.G."/>
            <person name="Guhlin J."/>
            <person name="Harrop T.W.R."/>
            <person name="Goldson S.G."/>
            <person name="Dearden P.K."/>
        </authorList>
    </citation>
    <scope>NUCLEOTIDE SEQUENCE</scope>
    <source>
        <strain evidence="1">Irish</strain>
        <tissue evidence="1">Whole body</tissue>
    </source>
</reference>
<reference evidence="1" key="1">
    <citation type="journal article" date="2023" name="bioRxiv">
        <title>Scaffold-level genome assemblies of two parasitoid biocontrol wasps reveal the parthenogenesis mechanism and an associated novel virus.</title>
        <authorList>
            <person name="Inwood S."/>
            <person name="Skelly J."/>
            <person name="Guhlin J."/>
            <person name="Harrop T."/>
            <person name="Goldson S."/>
            <person name="Dearden P."/>
        </authorList>
    </citation>
    <scope>NUCLEOTIDE SEQUENCE</scope>
    <source>
        <strain evidence="1">Irish</strain>
        <tissue evidence="1">Whole body</tissue>
    </source>
</reference>
<gene>
    <name evidence="1" type="ORF">PV328_000984</name>
</gene>
<dbReference type="Proteomes" id="UP001168990">
    <property type="component" value="Unassembled WGS sequence"/>
</dbReference>
<protein>
    <submittedName>
        <fullName evidence="1">Uncharacterized protein</fullName>
    </submittedName>
</protein>
<proteinExistence type="predicted"/>
<accession>A0AA39FWI4</accession>
<comment type="caution">
    <text evidence="1">The sequence shown here is derived from an EMBL/GenBank/DDBJ whole genome shotgun (WGS) entry which is preliminary data.</text>
</comment>
<evidence type="ECO:0000313" key="1">
    <source>
        <dbReference type="EMBL" id="KAK0176886.1"/>
    </source>
</evidence>
<dbReference type="EMBL" id="JAQQBS010000001">
    <property type="protein sequence ID" value="KAK0176886.1"/>
    <property type="molecule type" value="Genomic_DNA"/>
</dbReference>
<evidence type="ECO:0000313" key="2">
    <source>
        <dbReference type="Proteomes" id="UP001168990"/>
    </source>
</evidence>
<organism evidence="1 2">
    <name type="scientific">Microctonus aethiopoides</name>
    <dbReference type="NCBI Taxonomy" id="144406"/>
    <lineage>
        <taxon>Eukaryota</taxon>
        <taxon>Metazoa</taxon>
        <taxon>Ecdysozoa</taxon>
        <taxon>Arthropoda</taxon>
        <taxon>Hexapoda</taxon>
        <taxon>Insecta</taxon>
        <taxon>Pterygota</taxon>
        <taxon>Neoptera</taxon>
        <taxon>Endopterygota</taxon>
        <taxon>Hymenoptera</taxon>
        <taxon>Apocrita</taxon>
        <taxon>Ichneumonoidea</taxon>
        <taxon>Braconidae</taxon>
        <taxon>Euphorinae</taxon>
        <taxon>Microctonus</taxon>
    </lineage>
</organism>
<keyword evidence="2" id="KW-1185">Reference proteome</keyword>
<name>A0AA39FWI4_9HYME</name>
<sequence length="180" mass="21011">MDVRDSQTTRYILLQYNFAVAKDYRVGERLSIISEMVRAYRLSLDVPMTLKLDMTARKTDENELDKMLETNNRSVLKTSYKIFITEVINEITALVEHLNLLKNVKQLKYRIVYAIVSFIASKMQLLVNMNDGDVCKEFGGDLERAEDFEIWTVWAVRVEELSSADKTESYQMPMMRFKVA</sequence>